<feature type="transmembrane region" description="Helical" evidence="1">
    <location>
        <begin position="327"/>
        <end position="349"/>
    </location>
</feature>
<reference evidence="4 5" key="1">
    <citation type="submission" date="2024-03" db="EMBL/GenBank/DDBJ databases">
        <title>The genome assembly and annotation of the cricket Gryllus longicercus Weissman &amp; Gray.</title>
        <authorList>
            <person name="Szrajer S."/>
            <person name="Gray D."/>
            <person name="Ylla G."/>
        </authorList>
    </citation>
    <scope>NUCLEOTIDE SEQUENCE [LARGE SCALE GENOMIC DNA]</scope>
    <source>
        <strain evidence="4">DAG 2021-001</strain>
        <tissue evidence="4">Whole body minus gut</tissue>
    </source>
</reference>
<dbReference type="InterPro" id="IPR006621">
    <property type="entry name" value="Nose-resist-to-fluoxetine_N"/>
</dbReference>
<dbReference type="AlphaFoldDB" id="A0AAN9YX78"/>
<keyword evidence="1" id="KW-1133">Transmembrane helix</keyword>
<proteinExistence type="predicted"/>
<dbReference type="InterPro" id="IPR052728">
    <property type="entry name" value="O2_lipid_transport_reg"/>
</dbReference>
<feature type="transmembrane region" description="Helical" evidence="1">
    <location>
        <begin position="403"/>
        <end position="424"/>
    </location>
</feature>
<evidence type="ECO:0000313" key="4">
    <source>
        <dbReference type="EMBL" id="KAK7788269.1"/>
    </source>
</evidence>
<feature type="transmembrane region" description="Helical" evidence="1">
    <location>
        <begin position="467"/>
        <end position="487"/>
    </location>
</feature>
<feature type="transmembrane region" description="Helical" evidence="1">
    <location>
        <begin position="494"/>
        <end position="516"/>
    </location>
</feature>
<gene>
    <name evidence="4" type="ORF">R5R35_000763</name>
</gene>
<feature type="transmembrane region" description="Helical" evidence="1">
    <location>
        <begin position="681"/>
        <end position="703"/>
    </location>
</feature>
<sequence length="745" mass="82441">MAAAVAVLAVAALALAGTASAAGAGAGAGPGAEAARVAAALMDPQAPLPWRAAGLASLSRLPAWGEMGLSENCTRDLLQMAYSFGNGSAWAIKMFDASTKIPDGLLGGHLVHLGNFDECLSVRRGEGDGSPGFDGQHCLVAFSAKLSGGEEEEEEELGAQEDLDEWQTLLHAVQSSLVLHGRTQRVDEARDIPESGALASLLSYIPIQLAWCTPSTCTPQDLETVALAAVNLTSLKATATVDPVKCHTHVGKKLRGVDVFAICLLAVFIACAAASTVYDVLTEQKDQRRPLFLTFSIYSNWSKLIAVTNGANQLTCLNGIRTISMCWVIVAHVYGMLALMPTVNILLFAKDFIESFKRLVITNGSLSVDSFFVMSGLLLSFLFLKEVERTNRFDVVKFYVHRYVRLTPAVAILVLMSVTLLGYAGTGPLWDSQYDPLRTACEKNWWTNFLYINNYVHSDEMCLGHTWYLAVDMQLYWLSPLVLLPLWKLPKRIAVLWVSFLMLIGWAISFTVVYLKELSPSFVAGGDLQRTDTMKYYYWTTHTRYVPWLMGVVLGYILHEARKKKPEFPKWTIALAWVMSTALMMTALNAAYPFQQMTWVYSRVEAAFWLSLFRAMWSLGLGWIIFACDQGHAGIVNKILSWNFFQPLARLSYGLYLMHIPILTLFTGVVQSPMYLADVTIIPYFFGVLLMTLAWTIPMVLLFESPIILIEKSIFGGNLWRQREQPGEYRTIENPSVGEGGSSQA</sequence>
<dbReference type="PANTHER" id="PTHR11161">
    <property type="entry name" value="O-ACYLTRANSFERASE"/>
    <property type="match status" value="1"/>
</dbReference>
<evidence type="ECO:0000256" key="2">
    <source>
        <dbReference type="SAM" id="SignalP"/>
    </source>
</evidence>
<keyword evidence="1" id="KW-0812">Transmembrane</keyword>
<comment type="caution">
    <text evidence="4">The sequence shown here is derived from an EMBL/GenBank/DDBJ whole genome shotgun (WGS) entry which is preliminary data.</text>
</comment>
<organism evidence="4 5">
    <name type="scientific">Gryllus longicercus</name>
    <dbReference type="NCBI Taxonomy" id="2509291"/>
    <lineage>
        <taxon>Eukaryota</taxon>
        <taxon>Metazoa</taxon>
        <taxon>Ecdysozoa</taxon>
        <taxon>Arthropoda</taxon>
        <taxon>Hexapoda</taxon>
        <taxon>Insecta</taxon>
        <taxon>Pterygota</taxon>
        <taxon>Neoptera</taxon>
        <taxon>Polyneoptera</taxon>
        <taxon>Orthoptera</taxon>
        <taxon>Ensifera</taxon>
        <taxon>Gryllidea</taxon>
        <taxon>Grylloidea</taxon>
        <taxon>Gryllidae</taxon>
        <taxon>Gryllinae</taxon>
        <taxon>Gryllus</taxon>
    </lineage>
</organism>
<feature type="domain" description="Nose resistant-to-fluoxetine protein N-terminal" evidence="3">
    <location>
        <begin position="70"/>
        <end position="244"/>
    </location>
</feature>
<feature type="transmembrane region" description="Helical" evidence="1">
    <location>
        <begin position="606"/>
        <end position="627"/>
    </location>
</feature>
<dbReference type="Pfam" id="PF01757">
    <property type="entry name" value="Acyl_transf_3"/>
    <property type="match status" value="1"/>
</dbReference>
<evidence type="ECO:0000313" key="5">
    <source>
        <dbReference type="Proteomes" id="UP001378592"/>
    </source>
</evidence>
<keyword evidence="2" id="KW-0732">Signal</keyword>
<keyword evidence="1" id="KW-0472">Membrane</keyword>
<name>A0AAN9YX78_9ORTH</name>
<accession>A0AAN9YX78</accession>
<dbReference type="GO" id="GO:0016747">
    <property type="term" value="F:acyltransferase activity, transferring groups other than amino-acyl groups"/>
    <property type="evidence" value="ECO:0007669"/>
    <property type="project" value="InterPro"/>
</dbReference>
<evidence type="ECO:0000256" key="1">
    <source>
        <dbReference type="SAM" id="Phobius"/>
    </source>
</evidence>
<dbReference type="InterPro" id="IPR002656">
    <property type="entry name" value="Acyl_transf_3_dom"/>
</dbReference>
<dbReference type="Proteomes" id="UP001378592">
    <property type="component" value="Unassembled WGS sequence"/>
</dbReference>
<dbReference type="SMART" id="SM00703">
    <property type="entry name" value="NRF"/>
    <property type="match status" value="1"/>
</dbReference>
<feature type="transmembrane region" description="Helical" evidence="1">
    <location>
        <begin position="571"/>
        <end position="594"/>
    </location>
</feature>
<evidence type="ECO:0000259" key="3">
    <source>
        <dbReference type="SMART" id="SM00703"/>
    </source>
</evidence>
<feature type="transmembrane region" description="Helical" evidence="1">
    <location>
        <begin position="648"/>
        <end position="669"/>
    </location>
</feature>
<dbReference type="EMBL" id="JAZDUA010001387">
    <property type="protein sequence ID" value="KAK7788269.1"/>
    <property type="molecule type" value="Genomic_DNA"/>
</dbReference>
<feature type="transmembrane region" description="Helical" evidence="1">
    <location>
        <begin position="361"/>
        <end position="383"/>
    </location>
</feature>
<feature type="signal peptide" evidence="2">
    <location>
        <begin position="1"/>
        <end position="21"/>
    </location>
</feature>
<feature type="chain" id="PRO_5042917919" description="Nose resistant-to-fluoxetine protein N-terminal domain-containing protein" evidence="2">
    <location>
        <begin position="22"/>
        <end position="745"/>
    </location>
</feature>
<dbReference type="PANTHER" id="PTHR11161:SF0">
    <property type="entry name" value="O-ACYLTRANSFERASE LIKE PROTEIN"/>
    <property type="match status" value="1"/>
</dbReference>
<protein>
    <recommendedName>
        <fullName evidence="3">Nose resistant-to-fluoxetine protein N-terminal domain-containing protein</fullName>
    </recommendedName>
</protein>
<keyword evidence="5" id="KW-1185">Reference proteome</keyword>
<dbReference type="Pfam" id="PF20146">
    <property type="entry name" value="NRF"/>
    <property type="match status" value="1"/>
</dbReference>
<feature type="transmembrane region" description="Helical" evidence="1">
    <location>
        <begin position="536"/>
        <end position="559"/>
    </location>
</feature>
<feature type="transmembrane region" description="Helical" evidence="1">
    <location>
        <begin position="259"/>
        <end position="281"/>
    </location>
</feature>